<accession>A0A072V255</accession>
<protein>
    <recommendedName>
        <fullName evidence="5">Transmembrane protein</fullName>
    </recommendedName>
</protein>
<evidence type="ECO:0000256" key="1">
    <source>
        <dbReference type="SAM" id="Phobius"/>
    </source>
</evidence>
<evidence type="ECO:0000313" key="2">
    <source>
        <dbReference type="EMBL" id="KEH36129.1"/>
    </source>
</evidence>
<keyword evidence="1" id="KW-1133">Transmembrane helix</keyword>
<dbReference type="EMBL" id="CM001219">
    <property type="protein sequence ID" value="KEH36129.1"/>
    <property type="molecule type" value="Genomic_DNA"/>
</dbReference>
<organism evidence="2 4">
    <name type="scientific">Medicago truncatula</name>
    <name type="common">Barrel medic</name>
    <name type="synonym">Medicago tribuloides</name>
    <dbReference type="NCBI Taxonomy" id="3880"/>
    <lineage>
        <taxon>Eukaryota</taxon>
        <taxon>Viridiplantae</taxon>
        <taxon>Streptophyta</taxon>
        <taxon>Embryophyta</taxon>
        <taxon>Tracheophyta</taxon>
        <taxon>Spermatophyta</taxon>
        <taxon>Magnoliopsida</taxon>
        <taxon>eudicotyledons</taxon>
        <taxon>Gunneridae</taxon>
        <taxon>Pentapetalae</taxon>
        <taxon>rosids</taxon>
        <taxon>fabids</taxon>
        <taxon>Fabales</taxon>
        <taxon>Fabaceae</taxon>
        <taxon>Papilionoideae</taxon>
        <taxon>50 kb inversion clade</taxon>
        <taxon>NPAAA clade</taxon>
        <taxon>Hologalegina</taxon>
        <taxon>IRL clade</taxon>
        <taxon>Trifolieae</taxon>
        <taxon>Medicago</taxon>
    </lineage>
</organism>
<keyword evidence="4" id="KW-1185">Reference proteome</keyword>
<dbReference type="HOGENOM" id="CLU_1909792_0_0_1"/>
<proteinExistence type="predicted"/>
<dbReference type="EnsemblPlants" id="KEH36129">
    <property type="protein sequence ID" value="KEH36129"/>
    <property type="gene ID" value="MTR_3g111560"/>
</dbReference>
<dbReference type="AlphaFoldDB" id="A0A072V255"/>
<sequence length="133" mass="15486">MLRFPKLFYLLSVCSNSQSIHMKTARMDYDVVENTCKALHSLSGFFWLLLGVECKREEIIEEQLNLNQVLLQGGWLCCMLLESLLFWLWNGRCSRFCCLLFFGGVCSYSASFGWGFLLVKDFCFQYPLLCVPY</sequence>
<evidence type="ECO:0000313" key="4">
    <source>
        <dbReference type="Proteomes" id="UP000002051"/>
    </source>
</evidence>
<reference evidence="3" key="3">
    <citation type="submission" date="2015-04" db="UniProtKB">
        <authorList>
            <consortium name="EnsemblPlants"/>
        </authorList>
    </citation>
    <scope>IDENTIFICATION</scope>
    <source>
        <strain evidence="3">cv. Jemalong A17</strain>
    </source>
</reference>
<dbReference type="Proteomes" id="UP000002051">
    <property type="component" value="Chromosome 3"/>
</dbReference>
<reference evidence="2 4" key="2">
    <citation type="journal article" date="2014" name="BMC Genomics">
        <title>An improved genome release (version Mt4.0) for the model legume Medicago truncatula.</title>
        <authorList>
            <person name="Tang H."/>
            <person name="Krishnakumar V."/>
            <person name="Bidwell S."/>
            <person name="Rosen B."/>
            <person name="Chan A."/>
            <person name="Zhou S."/>
            <person name="Gentzbittel L."/>
            <person name="Childs K.L."/>
            <person name="Yandell M."/>
            <person name="Gundlach H."/>
            <person name="Mayer K.F."/>
            <person name="Schwartz D.C."/>
            <person name="Town C.D."/>
        </authorList>
    </citation>
    <scope>GENOME REANNOTATION</scope>
    <source>
        <strain evidence="2">A17</strain>
        <strain evidence="3 4">cv. Jemalong A17</strain>
    </source>
</reference>
<reference evidence="2 4" key="1">
    <citation type="journal article" date="2011" name="Nature">
        <title>The Medicago genome provides insight into the evolution of rhizobial symbioses.</title>
        <authorList>
            <person name="Young N.D."/>
            <person name="Debelle F."/>
            <person name="Oldroyd G.E."/>
            <person name="Geurts R."/>
            <person name="Cannon S.B."/>
            <person name="Udvardi M.K."/>
            <person name="Benedito V.A."/>
            <person name="Mayer K.F."/>
            <person name="Gouzy J."/>
            <person name="Schoof H."/>
            <person name="Van de Peer Y."/>
            <person name="Proost S."/>
            <person name="Cook D.R."/>
            <person name="Meyers B.C."/>
            <person name="Spannagl M."/>
            <person name="Cheung F."/>
            <person name="De Mita S."/>
            <person name="Krishnakumar V."/>
            <person name="Gundlach H."/>
            <person name="Zhou S."/>
            <person name="Mudge J."/>
            <person name="Bharti A.K."/>
            <person name="Murray J.D."/>
            <person name="Naoumkina M.A."/>
            <person name="Rosen B."/>
            <person name="Silverstein K.A."/>
            <person name="Tang H."/>
            <person name="Rombauts S."/>
            <person name="Zhao P.X."/>
            <person name="Zhou P."/>
            <person name="Barbe V."/>
            <person name="Bardou P."/>
            <person name="Bechner M."/>
            <person name="Bellec A."/>
            <person name="Berger A."/>
            <person name="Berges H."/>
            <person name="Bidwell S."/>
            <person name="Bisseling T."/>
            <person name="Choisne N."/>
            <person name="Couloux A."/>
            <person name="Denny R."/>
            <person name="Deshpande S."/>
            <person name="Dai X."/>
            <person name="Doyle J.J."/>
            <person name="Dudez A.M."/>
            <person name="Farmer A.D."/>
            <person name="Fouteau S."/>
            <person name="Franken C."/>
            <person name="Gibelin C."/>
            <person name="Gish J."/>
            <person name="Goldstein S."/>
            <person name="Gonzalez A.J."/>
            <person name="Green P.J."/>
            <person name="Hallab A."/>
            <person name="Hartog M."/>
            <person name="Hua A."/>
            <person name="Humphray S.J."/>
            <person name="Jeong D.H."/>
            <person name="Jing Y."/>
            <person name="Jocker A."/>
            <person name="Kenton S.M."/>
            <person name="Kim D.J."/>
            <person name="Klee K."/>
            <person name="Lai H."/>
            <person name="Lang C."/>
            <person name="Lin S."/>
            <person name="Macmil S.L."/>
            <person name="Magdelenat G."/>
            <person name="Matthews L."/>
            <person name="McCorrison J."/>
            <person name="Monaghan E.L."/>
            <person name="Mun J.H."/>
            <person name="Najar F.Z."/>
            <person name="Nicholson C."/>
            <person name="Noirot C."/>
            <person name="O'Bleness M."/>
            <person name="Paule C.R."/>
            <person name="Poulain J."/>
            <person name="Prion F."/>
            <person name="Qin B."/>
            <person name="Qu C."/>
            <person name="Retzel E.F."/>
            <person name="Riddle C."/>
            <person name="Sallet E."/>
            <person name="Samain S."/>
            <person name="Samson N."/>
            <person name="Sanders I."/>
            <person name="Saurat O."/>
            <person name="Scarpelli C."/>
            <person name="Schiex T."/>
            <person name="Segurens B."/>
            <person name="Severin A.J."/>
            <person name="Sherrier D.J."/>
            <person name="Shi R."/>
            <person name="Sims S."/>
            <person name="Singer S.R."/>
            <person name="Sinharoy S."/>
            <person name="Sterck L."/>
            <person name="Viollet A."/>
            <person name="Wang B.B."/>
            <person name="Wang K."/>
            <person name="Wang M."/>
            <person name="Wang X."/>
            <person name="Warfsmann J."/>
            <person name="Weissenbach J."/>
            <person name="White D.D."/>
            <person name="White J.D."/>
            <person name="Wiley G.B."/>
            <person name="Wincker P."/>
            <person name="Xing Y."/>
            <person name="Yang L."/>
            <person name="Yao Z."/>
            <person name="Ying F."/>
            <person name="Zhai J."/>
            <person name="Zhou L."/>
            <person name="Zuber A."/>
            <person name="Denarie J."/>
            <person name="Dixon R.A."/>
            <person name="May G.D."/>
            <person name="Schwartz D.C."/>
            <person name="Rogers J."/>
            <person name="Quetier F."/>
            <person name="Town C.D."/>
            <person name="Roe B.A."/>
        </authorList>
    </citation>
    <scope>NUCLEOTIDE SEQUENCE [LARGE SCALE GENOMIC DNA]</scope>
    <source>
        <strain evidence="2">A17</strain>
        <strain evidence="3 4">cv. Jemalong A17</strain>
    </source>
</reference>
<name>A0A072V255_MEDTR</name>
<keyword evidence="1" id="KW-0472">Membrane</keyword>
<evidence type="ECO:0008006" key="5">
    <source>
        <dbReference type="Google" id="ProtNLM"/>
    </source>
</evidence>
<evidence type="ECO:0000313" key="3">
    <source>
        <dbReference type="EnsemblPlants" id="KEH36129"/>
    </source>
</evidence>
<keyword evidence="1" id="KW-0812">Transmembrane</keyword>
<feature type="transmembrane region" description="Helical" evidence="1">
    <location>
        <begin position="96"/>
        <end position="119"/>
    </location>
</feature>
<feature type="transmembrane region" description="Helical" evidence="1">
    <location>
        <begin position="69"/>
        <end position="89"/>
    </location>
</feature>
<gene>
    <name evidence="2" type="ordered locus">MTR_3g111560</name>
</gene>